<evidence type="ECO:0000313" key="2">
    <source>
        <dbReference type="Proteomes" id="UP001057427"/>
    </source>
</evidence>
<gene>
    <name evidence="1" type="ORF">BAJUN_01360</name>
</gene>
<protein>
    <recommendedName>
        <fullName evidence="3">YgiT-type zinc finger protein</fullName>
    </recommendedName>
</protein>
<keyword evidence="2" id="KW-1185">Reference proteome</keyword>
<evidence type="ECO:0000313" key="1">
    <source>
        <dbReference type="EMBL" id="UTC29766.1"/>
    </source>
</evidence>
<proteinExistence type="predicted"/>
<sequence>MPDACELCSAHTVNTRVQPMVLPYGEAGPNRVMLRFDAPITECSTCGESYTAEGYEEAELAAIAKLKDTRVD</sequence>
<evidence type="ECO:0008006" key="3">
    <source>
        <dbReference type="Google" id="ProtNLM"/>
    </source>
</evidence>
<name>A0A9E7STA3_9CAUD</name>
<dbReference type="EMBL" id="ON529858">
    <property type="protein sequence ID" value="UTC29766.1"/>
    <property type="molecule type" value="Genomic_DNA"/>
</dbReference>
<organism evidence="1 2">
    <name type="scientific">Brevundimonas phage vB_BgoS-Bajun</name>
    <dbReference type="NCBI Taxonomy" id="2948594"/>
    <lineage>
        <taxon>Viruses</taxon>
        <taxon>Duplodnaviria</taxon>
        <taxon>Heunggongvirae</taxon>
        <taxon>Uroviricota</taxon>
        <taxon>Caudoviricetes</taxon>
        <taxon>Dolichocephalovirinae</taxon>
    </lineage>
</organism>
<dbReference type="Proteomes" id="UP001057427">
    <property type="component" value="Segment"/>
</dbReference>
<accession>A0A9E7STA3</accession>
<reference evidence="1" key="1">
    <citation type="submission" date="2022-05" db="EMBL/GenBank/DDBJ databases">
        <authorList>
            <person name="Friedrich I."/>
            <person name="Poehlein A."/>
            <person name="Schneider D."/>
            <person name="Hertel R."/>
            <person name="Daniel R."/>
        </authorList>
    </citation>
    <scope>NUCLEOTIDE SEQUENCE</scope>
</reference>